<dbReference type="AlphaFoldDB" id="A0A5B7EGP6"/>
<dbReference type="Proteomes" id="UP000324222">
    <property type="component" value="Unassembled WGS sequence"/>
</dbReference>
<organism evidence="1 2">
    <name type="scientific">Portunus trituberculatus</name>
    <name type="common">Swimming crab</name>
    <name type="synonym">Neptunus trituberculatus</name>
    <dbReference type="NCBI Taxonomy" id="210409"/>
    <lineage>
        <taxon>Eukaryota</taxon>
        <taxon>Metazoa</taxon>
        <taxon>Ecdysozoa</taxon>
        <taxon>Arthropoda</taxon>
        <taxon>Crustacea</taxon>
        <taxon>Multicrustacea</taxon>
        <taxon>Malacostraca</taxon>
        <taxon>Eumalacostraca</taxon>
        <taxon>Eucarida</taxon>
        <taxon>Decapoda</taxon>
        <taxon>Pleocyemata</taxon>
        <taxon>Brachyura</taxon>
        <taxon>Eubrachyura</taxon>
        <taxon>Portunoidea</taxon>
        <taxon>Portunidae</taxon>
        <taxon>Portuninae</taxon>
        <taxon>Portunus</taxon>
    </lineage>
</organism>
<reference evidence="1 2" key="1">
    <citation type="submission" date="2019-05" db="EMBL/GenBank/DDBJ databases">
        <title>Another draft genome of Portunus trituberculatus and its Hox gene families provides insights of decapod evolution.</title>
        <authorList>
            <person name="Jeong J.-H."/>
            <person name="Song I."/>
            <person name="Kim S."/>
            <person name="Choi T."/>
            <person name="Kim D."/>
            <person name="Ryu S."/>
            <person name="Kim W."/>
        </authorList>
    </citation>
    <scope>NUCLEOTIDE SEQUENCE [LARGE SCALE GENOMIC DNA]</scope>
    <source>
        <tissue evidence="1">Muscle</tissue>
    </source>
</reference>
<gene>
    <name evidence="1" type="ORF">E2C01_025879</name>
</gene>
<evidence type="ECO:0000313" key="1">
    <source>
        <dbReference type="EMBL" id="MPC32565.1"/>
    </source>
</evidence>
<accession>A0A5B7EGP6</accession>
<evidence type="ECO:0000313" key="2">
    <source>
        <dbReference type="Proteomes" id="UP000324222"/>
    </source>
</evidence>
<protein>
    <submittedName>
        <fullName evidence="1">Uncharacterized protein</fullName>
    </submittedName>
</protein>
<proteinExistence type="predicted"/>
<dbReference type="EMBL" id="VSRR010002651">
    <property type="protein sequence ID" value="MPC32565.1"/>
    <property type="molecule type" value="Genomic_DNA"/>
</dbReference>
<sequence length="83" mass="9509">MHFVKEYLGEMRLDLVQGCQVTRKVRSTWQLHLPQPQQSQFLFLLLVCVVVQAQHKPVAPKAHPRQLCLTGQQLAKGLRYSSA</sequence>
<keyword evidence="2" id="KW-1185">Reference proteome</keyword>
<comment type="caution">
    <text evidence="1">The sequence shown here is derived from an EMBL/GenBank/DDBJ whole genome shotgun (WGS) entry which is preliminary data.</text>
</comment>
<name>A0A5B7EGP6_PORTR</name>